<organism evidence="3 4">
    <name type="scientific">Diplocarpon coronariae</name>
    <dbReference type="NCBI Taxonomy" id="2795749"/>
    <lineage>
        <taxon>Eukaryota</taxon>
        <taxon>Fungi</taxon>
        <taxon>Dikarya</taxon>
        <taxon>Ascomycota</taxon>
        <taxon>Pezizomycotina</taxon>
        <taxon>Leotiomycetes</taxon>
        <taxon>Helotiales</taxon>
        <taxon>Drepanopezizaceae</taxon>
        <taxon>Diplocarpon</taxon>
    </lineage>
</organism>
<dbReference type="AlphaFoldDB" id="A0A218YTQ2"/>
<feature type="region of interest" description="Disordered" evidence="1">
    <location>
        <begin position="281"/>
        <end position="308"/>
    </location>
</feature>
<dbReference type="Proteomes" id="UP000242519">
    <property type="component" value="Unassembled WGS sequence"/>
</dbReference>
<feature type="region of interest" description="Disordered" evidence="1">
    <location>
        <begin position="140"/>
        <end position="172"/>
    </location>
</feature>
<keyword evidence="2" id="KW-0732">Signal</keyword>
<feature type="compositionally biased region" description="Polar residues" evidence="1">
    <location>
        <begin position="616"/>
        <end position="627"/>
    </location>
</feature>
<feature type="compositionally biased region" description="Polar residues" evidence="1">
    <location>
        <begin position="651"/>
        <end position="661"/>
    </location>
</feature>
<name>A0A218YTQ2_9HELO</name>
<gene>
    <name evidence="3" type="ORF">B2J93_5832</name>
</gene>
<dbReference type="STRING" id="503106.A0A218YTQ2"/>
<feature type="compositionally biased region" description="Low complexity" evidence="1">
    <location>
        <begin position="589"/>
        <end position="601"/>
    </location>
</feature>
<dbReference type="InParanoid" id="A0A218YTQ2"/>
<proteinExistence type="predicted"/>
<protein>
    <submittedName>
        <fullName evidence="3">Uncharacterized protein</fullName>
    </submittedName>
</protein>
<evidence type="ECO:0000313" key="3">
    <source>
        <dbReference type="EMBL" id="OWO98675.1"/>
    </source>
</evidence>
<dbReference type="EMBL" id="MZNU01000384">
    <property type="protein sequence ID" value="OWO98675.1"/>
    <property type="molecule type" value="Genomic_DNA"/>
</dbReference>
<comment type="caution">
    <text evidence="3">The sequence shown here is derived from an EMBL/GenBank/DDBJ whole genome shotgun (WGS) entry which is preliminary data.</text>
</comment>
<feature type="chain" id="PRO_5012871969" evidence="2">
    <location>
        <begin position="21"/>
        <end position="661"/>
    </location>
</feature>
<feature type="signal peptide" evidence="2">
    <location>
        <begin position="1"/>
        <end position="20"/>
    </location>
</feature>
<dbReference type="OrthoDB" id="3565386at2759"/>
<feature type="compositionally biased region" description="Polar residues" evidence="1">
    <location>
        <begin position="140"/>
        <end position="152"/>
    </location>
</feature>
<feature type="compositionally biased region" description="Low complexity" evidence="1">
    <location>
        <begin position="641"/>
        <end position="650"/>
    </location>
</feature>
<feature type="region of interest" description="Disordered" evidence="1">
    <location>
        <begin position="366"/>
        <end position="397"/>
    </location>
</feature>
<feature type="compositionally biased region" description="Low complexity" evidence="1">
    <location>
        <begin position="155"/>
        <end position="172"/>
    </location>
</feature>
<keyword evidence="4" id="KW-1185">Reference proteome</keyword>
<evidence type="ECO:0000256" key="1">
    <source>
        <dbReference type="SAM" id="MobiDB-lite"/>
    </source>
</evidence>
<feature type="region of interest" description="Disordered" evidence="1">
    <location>
        <begin position="587"/>
        <end position="661"/>
    </location>
</feature>
<reference evidence="3 4" key="1">
    <citation type="submission" date="2017-04" db="EMBL/GenBank/DDBJ databases">
        <title>Draft genome sequence of Marssonina coronaria NL1: causal agent of apple blotch.</title>
        <authorList>
            <person name="Cheng Q."/>
        </authorList>
    </citation>
    <scope>NUCLEOTIDE SEQUENCE [LARGE SCALE GENOMIC DNA]</scope>
    <source>
        <strain evidence="3 4">NL1</strain>
    </source>
</reference>
<evidence type="ECO:0000313" key="4">
    <source>
        <dbReference type="Proteomes" id="UP000242519"/>
    </source>
</evidence>
<accession>A0A218YTQ2</accession>
<evidence type="ECO:0000256" key="2">
    <source>
        <dbReference type="SAM" id="SignalP"/>
    </source>
</evidence>
<sequence>MQPELVCVALVALFASSTVAGPIDSPPGDGSKRTISRRGLDLGSLMGFKRQVASTVTVPAAEAATCTPCASGSVQTVTVTETASASAAIQTVTVTELGAGAGSGAGLTTTVTQSVAQTITVVQSGTASIQTQRVVTITQSASGPDTGYSTNEADGPATSSSPPSRPAGPSVVTVTVGGETSLATVSPNQMIVTITEGGEPVMATVTPGPNVVAVGSGDAQSYVTITQPTSDVQTTATAAAGLITAGSGTAEVVKTLSEGSNFLTVTRVRTSCLTPFATALRGEKQSSSSGSRRVEKHVTDSNTQDGVASTMTVPAGASQATATAGGVITVTASNGLEDTKTLSEGDNLITVTRDGRRPSVITVTAEAGSTDGPSFGRPGSGSDNISRPGMGPGRGQHHSSINVNIIIVQFIQPGHTETLTQTAGGQNMTSIVSTPPVTVTSTLTLTEGSASTALPGVQNGTATIISNSTVVLTNTTTTTLANGTTVFLNATAPWSSNKAPGANLKLPVTLNETASEAGNITLPVPPNQTYPAGAPPMLNETGPAAVNNTLAAGNETGPVTLPLPPVIDEATPAVLPPALNETIPGAANATLSAGSPTAPAAAPLPPAHDKTAPGAGNTTLPGLSTTRPAPVAIPAYPMDPVPSSAVASPSKTSDAATHSPA</sequence>